<dbReference type="InterPro" id="IPR006054">
    <property type="entry name" value="DnaQ"/>
</dbReference>
<evidence type="ECO:0000313" key="14">
    <source>
        <dbReference type="EMBL" id="MXQ73234.1"/>
    </source>
</evidence>
<dbReference type="Gene3D" id="6.10.140.1510">
    <property type="match status" value="1"/>
</dbReference>
<dbReference type="Pfam" id="PF00929">
    <property type="entry name" value="RNase_T"/>
    <property type="match status" value="1"/>
</dbReference>
<dbReference type="Gene3D" id="3.20.20.140">
    <property type="entry name" value="Metal-dependent hydrolases"/>
    <property type="match status" value="2"/>
</dbReference>
<protein>
    <recommendedName>
        <fullName evidence="11">DNA polymerase III PolC-type</fullName>
        <shortName evidence="11">PolIII</shortName>
        <ecNumber evidence="11">2.7.7.7</ecNumber>
    </recommendedName>
</protein>
<dbReference type="SMART" id="SM00481">
    <property type="entry name" value="POLIIIAc"/>
    <property type="match status" value="1"/>
</dbReference>
<dbReference type="CDD" id="cd06127">
    <property type="entry name" value="DEDDh"/>
    <property type="match status" value="1"/>
</dbReference>
<sequence>MSLNLLDIVKKMEVDNPDLQYFEGGSFVMDPIYIRNQNRLRIELQLPKVLPYEVYDIFLARLIKITRSQIDLKVYCEDPAIDFMELRKYIRHFVSKHAHLRVFEEVWPKVEDGYIVYQLTDAGKRDHLIQNKHLLTAFLKDCGITQEITVQELTLEKSIPEVACKQSRTERPAPIYEEKKFMRPKGKKGLDRYVPFAIHDISEACHDIKIRGKIFERENRTLRNGKDIQSLWIADEDDAIIIKRFERGALTKEVLNEINVGDSVIAYGRVEYDTYTRELVFMPDVIEQTAEKKRHDTADEKRVELHVHTKLSEMDGVCDIEEFIAQANEWGHDAIALTDHMVVQAFPKAQHAVTAINKKREKPFKMLYGVEMNMVDPLLHIVRNADDTELEKGEYCVFDLETTGLSSRYDHIIEFGGQIMKDRTCIRKLQLFIKPPVALSAFTMELTNITEEEMRTARPFEECVDEILEFIGERILVAHNADFDYNFLNDELVRSGRAPLMNPVIDTLDLARSLHSDRKGYRLGQIARSYGIRYEEDVAHRADYDAEILAQVYMNMLNELKHIKTLKELQEMQDPSCFKKVFKKHVTILVKNKTGLKELFELITLSHCKYLAFNGKNTANIVAEPRIPREEIDKVRKNGNLLIGTSCLNGEVFDLAHTRNQQELEAAMAWYDYVEIQPLACYEHLIARDQIGSMDRLKQILGDIISTGYQLGKIVVATGDAHYVHPEEKQIRDIYISSQAIGGVRHPLYIYNQERRRKSKAPDQHFLTTDEMLDAFAWVGKDRAYEMVVTNTQKIAEMIEPVYPVKDRLYPPDIEGSDQKLRDICYKRAHEIYGPKLPEIVSNRLEKELKSIIGHGFYVVYYISHLLVKKSNEDGYLVGSRGSVGSSFVATMAGITEVNPLAPHYVCPKCHYVEFFTDGSIASGFDLPDKKCPICNETIRGDGQDIPFETFLGFEGDKVPDIDLNFSGDYQPTAHAYTKEVFGEDHVFRAGTIGTVAEQTAFGYVKGYEEEMGIEGTTRKAQILRLAKGCEGVKRTTGQHPGGIIVIPQDMDVHDFTPVQYPANNPFAEWKTTHFDFHQIHDNVLKFDILGHVDPTAMKMLERMSGIDVTTIPMNDPATMSIFSSVDALHIDTSKNTEITGAAGIPEFGTSFVRGILEMTRPTTFDELVRISGLSHGTDVWLNNAKDLVEAKTCTLKNVIGCRDDIMVYLLHKGLPPKTAFTIMESVRKGKGLKDEWIEVMKEHDVDSWYVDSCEKIKYMFPKAHAVAYVMMAVRIAWFKVHMPQYYYCMFFSIRCDAYDIETMIKGEQSIRRRMTEIAGRMESNEFKNEVTKKERDIYTCLELALEMVLRGYRFGNIDIMRSEAKEFIVDPDDDNIIIPPFTSIDGLGENVAITVIEARKQGAFLSKQDLQDRTALNGTLVKKLEALGALGDLQEENQLSLF</sequence>
<dbReference type="InterPro" id="IPR013520">
    <property type="entry name" value="Ribonucl_H"/>
</dbReference>
<dbReference type="EMBL" id="WUUQ01000001">
    <property type="protein sequence ID" value="MXQ73234.1"/>
    <property type="molecule type" value="Genomic_DNA"/>
</dbReference>
<dbReference type="GO" id="GO:0003887">
    <property type="term" value="F:DNA-directed DNA polymerase activity"/>
    <property type="evidence" value="ECO:0007669"/>
    <property type="project" value="UniProtKB-UniRule"/>
</dbReference>
<dbReference type="InterPro" id="IPR004013">
    <property type="entry name" value="PHP_dom"/>
</dbReference>
<dbReference type="HAMAP" id="MF_00356">
    <property type="entry name" value="DNApol_PolC"/>
    <property type="match status" value="1"/>
</dbReference>
<organism evidence="14 15">
    <name type="scientific">Copranaerobaculum intestinale</name>
    <dbReference type="NCBI Taxonomy" id="2692629"/>
    <lineage>
        <taxon>Bacteria</taxon>
        <taxon>Bacillati</taxon>
        <taxon>Bacillota</taxon>
        <taxon>Erysipelotrichia</taxon>
        <taxon>Erysipelotrichales</taxon>
        <taxon>Erysipelotrichaceae</taxon>
        <taxon>Copranaerobaculum</taxon>
    </lineage>
</organism>
<dbReference type="Gene3D" id="1.10.150.700">
    <property type="entry name" value="PolC, middle finger domain"/>
    <property type="match status" value="1"/>
</dbReference>
<name>A0A6N8U7C9_9FIRM</name>
<evidence type="ECO:0000256" key="4">
    <source>
        <dbReference type="ARBA" id="ARBA00022695"/>
    </source>
</evidence>
<feature type="domain" description="Exonuclease" evidence="12">
    <location>
        <begin position="394"/>
        <end position="562"/>
    </location>
</feature>
<comment type="caution">
    <text evidence="14">The sequence shown here is derived from an EMBL/GenBank/DDBJ whole genome shotgun (WGS) entry which is preliminary data.</text>
</comment>
<keyword evidence="3 11" id="KW-0808">Transferase</keyword>
<dbReference type="InterPro" id="IPR011708">
    <property type="entry name" value="DNA_pol3_alpha_NTPase_dom"/>
</dbReference>
<dbReference type="Gene3D" id="3.30.420.10">
    <property type="entry name" value="Ribonuclease H-like superfamily/Ribonuclease H"/>
    <property type="match status" value="1"/>
</dbReference>
<evidence type="ECO:0000256" key="10">
    <source>
        <dbReference type="ARBA" id="ARBA00049244"/>
    </source>
</evidence>
<keyword evidence="4 11" id="KW-0548">Nucleotidyltransferase</keyword>
<keyword evidence="2 11" id="KW-0963">Cytoplasm</keyword>
<dbReference type="RefSeq" id="WP_160624650.1">
    <property type="nucleotide sequence ID" value="NZ_WUUQ01000001.1"/>
</dbReference>
<dbReference type="InterPro" id="IPR044923">
    <property type="entry name" value="PolC_middle_finger_sf"/>
</dbReference>
<dbReference type="GO" id="GO:0006261">
    <property type="term" value="P:DNA-templated DNA replication"/>
    <property type="evidence" value="ECO:0007669"/>
    <property type="project" value="UniProtKB-UniRule"/>
</dbReference>
<dbReference type="Proteomes" id="UP000434036">
    <property type="component" value="Unassembled WGS sequence"/>
</dbReference>
<dbReference type="Pfam" id="PF14579">
    <property type="entry name" value="HHH_6"/>
    <property type="match status" value="1"/>
</dbReference>
<proteinExistence type="inferred from homology"/>
<dbReference type="InterPro" id="IPR012337">
    <property type="entry name" value="RNaseH-like_sf"/>
</dbReference>
<reference evidence="14 15" key="1">
    <citation type="submission" date="2019-12" db="EMBL/GenBank/DDBJ databases">
        <authorList>
            <person name="Yang R."/>
        </authorList>
    </citation>
    <scope>NUCLEOTIDE SEQUENCE [LARGE SCALE GENOMIC DNA]</scope>
    <source>
        <strain evidence="14 15">DONG20-135</strain>
    </source>
</reference>
<keyword evidence="15" id="KW-1185">Reference proteome</keyword>
<evidence type="ECO:0000256" key="9">
    <source>
        <dbReference type="ARBA" id="ARBA00022932"/>
    </source>
</evidence>
<keyword evidence="8 11" id="KW-0269">Exonuclease</keyword>
<dbReference type="Pfam" id="PF02811">
    <property type="entry name" value="PHP"/>
    <property type="match status" value="1"/>
</dbReference>
<comment type="catalytic activity">
    <reaction evidence="10 11">
        <text>DNA(n) + a 2'-deoxyribonucleoside 5'-triphosphate = DNA(n+1) + diphosphate</text>
        <dbReference type="Rhea" id="RHEA:22508"/>
        <dbReference type="Rhea" id="RHEA-COMP:17339"/>
        <dbReference type="Rhea" id="RHEA-COMP:17340"/>
        <dbReference type="ChEBI" id="CHEBI:33019"/>
        <dbReference type="ChEBI" id="CHEBI:61560"/>
        <dbReference type="ChEBI" id="CHEBI:173112"/>
        <dbReference type="EC" id="2.7.7.7"/>
    </reaction>
</comment>
<dbReference type="InterPro" id="IPR036397">
    <property type="entry name" value="RNaseH_sf"/>
</dbReference>
<evidence type="ECO:0000256" key="11">
    <source>
        <dbReference type="HAMAP-Rule" id="MF_00356"/>
    </source>
</evidence>
<dbReference type="Gene3D" id="1.10.150.870">
    <property type="match status" value="1"/>
</dbReference>
<dbReference type="GO" id="GO:0008408">
    <property type="term" value="F:3'-5' exonuclease activity"/>
    <property type="evidence" value="ECO:0007669"/>
    <property type="project" value="UniProtKB-UniRule"/>
</dbReference>
<dbReference type="PANTHER" id="PTHR32294:SF5">
    <property type="entry name" value="DNA POLYMERASE III POLC-TYPE"/>
    <property type="match status" value="1"/>
</dbReference>
<dbReference type="InterPro" id="IPR029460">
    <property type="entry name" value="DNAPol_HHH"/>
</dbReference>
<dbReference type="PANTHER" id="PTHR32294">
    <property type="entry name" value="DNA POLYMERASE III SUBUNIT ALPHA"/>
    <property type="match status" value="1"/>
</dbReference>
<comment type="function">
    <text evidence="1 11">Required for replicative DNA synthesis. This DNA polymerase also exhibits 3' to 5' exonuclease activity.</text>
</comment>
<evidence type="ECO:0000256" key="1">
    <source>
        <dbReference type="ARBA" id="ARBA00003452"/>
    </source>
</evidence>
<keyword evidence="9 11" id="KW-0239">DNA-directed DNA polymerase</keyword>
<dbReference type="Pfam" id="PF17657">
    <property type="entry name" value="DNA_pol3_finger"/>
    <property type="match status" value="1"/>
</dbReference>
<dbReference type="GO" id="GO:0003677">
    <property type="term" value="F:DNA binding"/>
    <property type="evidence" value="ECO:0007669"/>
    <property type="project" value="UniProtKB-UniRule"/>
</dbReference>
<dbReference type="SMART" id="SM00479">
    <property type="entry name" value="EXOIII"/>
    <property type="match status" value="1"/>
</dbReference>
<keyword evidence="7 11" id="KW-0378">Hydrolase</keyword>
<evidence type="ECO:0000256" key="2">
    <source>
        <dbReference type="ARBA" id="ARBA00022490"/>
    </source>
</evidence>
<dbReference type="SUPFAM" id="SSF53098">
    <property type="entry name" value="Ribonuclease H-like"/>
    <property type="match status" value="1"/>
</dbReference>
<dbReference type="NCBIfam" id="TIGR01405">
    <property type="entry name" value="polC_Gram_pos"/>
    <property type="match status" value="1"/>
</dbReference>
<dbReference type="GO" id="GO:0005737">
    <property type="term" value="C:cytoplasm"/>
    <property type="evidence" value="ECO:0007669"/>
    <property type="project" value="UniProtKB-SubCell"/>
</dbReference>
<comment type="subcellular location">
    <subcellularLocation>
        <location evidence="11">Cytoplasm</location>
    </subcellularLocation>
</comment>
<feature type="domain" description="Polymerase/histidinol phosphatase N-terminal" evidence="13">
    <location>
        <begin position="303"/>
        <end position="376"/>
    </location>
</feature>
<evidence type="ECO:0000256" key="5">
    <source>
        <dbReference type="ARBA" id="ARBA00022705"/>
    </source>
</evidence>
<accession>A0A6N8U7C9</accession>
<dbReference type="Gene3D" id="2.40.50.140">
    <property type="entry name" value="Nucleic acid-binding proteins"/>
    <property type="match status" value="1"/>
</dbReference>
<keyword evidence="6 11" id="KW-0540">Nuclease</keyword>
<dbReference type="Gene3D" id="3.30.1900.20">
    <property type="match status" value="2"/>
</dbReference>
<dbReference type="InterPro" id="IPR004805">
    <property type="entry name" value="DnaE2/DnaE/PolC"/>
</dbReference>
<reference evidence="14 15" key="2">
    <citation type="submission" date="2020-01" db="EMBL/GenBank/DDBJ databases">
        <title>Clostridiaceae sp. nov. isolated from the gut of human by culturomics.</title>
        <authorList>
            <person name="Chang Y."/>
        </authorList>
    </citation>
    <scope>NUCLEOTIDE SEQUENCE [LARGE SCALE GENOMIC DNA]</scope>
    <source>
        <strain evidence="14 15">DONG20-135</strain>
    </source>
</reference>
<dbReference type="EC" id="2.7.7.7" evidence="11"/>
<evidence type="ECO:0000259" key="12">
    <source>
        <dbReference type="SMART" id="SM00479"/>
    </source>
</evidence>
<evidence type="ECO:0000313" key="15">
    <source>
        <dbReference type="Proteomes" id="UP000434036"/>
    </source>
</evidence>
<dbReference type="NCBIfam" id="NF001688">
    <property type="entry name" value="PRK00448.1"/>
    <property type="match status" value="1"/>
</dbReference>
<evidence type="ECO:0000256" key="6">
    <source>
        <dbReference type="ARBA" id="ARBA00022722"/>
    </source>
</evidence>
<dbReference type="CDD" id="cd04484">
    <property type="entry name" value="polC_OBF"/>
    <property type="match status" value="1"/>
</dbReference>
<comment type="similarity">
    <text evidence="11">Belongs to the DNA polymerase type-C family. PolC subfamily.</text>
</comment>
<dbReference type="Pfam" id="PF07733">
    <property type="entry name" value="DNA_pol3_alpha"/>
    <property type="match status" value="2"/>
</dbReference>
<dbReference type="InterPro" id="IPR006308">
    <property type="entry name" value="Pol_III_a_PolC-type_gram_pos"/>
</dbReference>
<dbReference type="InterPro" id="IPR040982">
    <property type="entry name" value="DNA_pol3_finger"/>
</dbReference>
<dbReference type="InterPro" id="IPR012340">
    <property type="entry name" value="NA-bd_OB-fold"/>
</dbReference>
<evidence type="ECO:0000256" key="7">
    <source>
        <dbReference type="ARBA" id="ARBA00022801"/>
    </source>
</evidence>
<gene>
    <name evidence="11" type="primary">polC</name>
    <name evidence="14" type="ORF">GSF08_04695</name>
</gene>
<evidence type="ECO:0000256" key="8">
    <source>
        <dbReference type="ARBA" id="ARBA00022839"/>
    </source>
</evidence>
<dbReference type="CDD" id="cd07435">
    <property type="entry name" value="PHP_PolIIIA_POLC"/>
    <property type="match status" value="1"/>
</dbReference>
<dbReference type="InterPro" id="IPR003141">
    <property type="entry name" value="Pol/His_phosphatase_N"/>
</dbReference>
<evidence type="ECO:0000259" key="13">
    <source>
        <dbReference type="SMART" id="SM00481"/>
    </source>
</evidence>
<keyword evidence="5 11" id="KW-0235">DNA replication</keyword>
<dbReference type="FunFam" id="3.30.420.10:FF:000045">
    <property type="entry name" value="3'-5' exonuclease DinG"/>
    <property type="match status" value="1"/>
</dbReference>
<dbReference type="NCBIfam" id="TIGR00573">
    <property type="entry name" value="dnaq"/>
    <property type="match status" value="1"/>
</dbReference>
<evidence type="ECO:0000256" key="3">
    <source>
        <dbReference type="ARBA" id="ARBA00022679"/>
    </source>
</evidence>